<proteinExistence type="predicted"/>
<gene>
    <name evidence="1" type="ordered locus">SPO0460</name>
</gene>
<dbReference type="eggNOG" id="ENOG50307R7">
    <property type="taxonomic scope" value="Bacteria"/>
</dbReference>
<organism evidence="1 2">
    <name type="scientific">Ruegeria pomeroyi (strain ATCC 700808 / DSM 15171 / DSS-3)</name>
    <name type="common">Silicibacter pomeroyi</name>
    <dbReference type="NCBI Taxonomy" id="246200"/>
    <lineage>
        <taxon>Bacteria</taxon>
        <taxon>Pseudomonadati</taxon>
        <taxon>Pseudomonadota</taxon>
        <taxon>Alphaproteobacteria</taxon>
        <taxon>Rhodobacterales</taxon>
        <taxon>Roseobacteraceae</taxon>
        <taxon>Ruegeria</taxon>
    </lineage>
</organism>
<protein>
    <submittedName>
        <fullName evidence="1">Uncharacterized protein</fullName>
    </submittedName>
</protein>
<dbReference type="HOGENOM" id="CLU_085059_1_0_5"/>
<evidence type="ECO:0000313" key="1">
    <source>
        <dbReference type="EMBL" id="AAV93778.1"/>
    </source>
</evidence>
<sequence length="285" mass="31463">MVLPDPPFCCATVMTCPMRRLSHAASQHSARPPVHNGKTTATLRHNRTNQSLTKLREACDGGCGMGRLLIALWICMTAACPAAAGAWLREKGHGFTSASVTLYRFQGAYDYKTTAYAEWGMAERLTLGIDINEQPGLAGHALIFARYPLWDLGTKGRFAAELGLGAHHWLGDWAPMGKLTLSYGKGLETRWGNGWLAVDTGWERRSGTKTNIFKLDMTAGLSTARRIDPMLQVETAYVPGHPLFWTITPSLLIEGSKGRTWVLGLERKSDLPGSLNIKFSLWREF</sequence>
<reference evidence="1 2" key="2">
    <citation type="journal article" date="2014" name="Stand. Genomic Sci.">
        <title>An updated genome annotation for the model marine bacterium Ruegeria pomeroyi DSS-3.</title>
        <authorList>
            <person name="Rivers A.R."/>
            <person name="Smith C.B."/>
            <person name="Moran M.A."/>
        </authorList>
    </citation>
    <scope>GENOME REANNOTATION</scope>
    <source>
        <strain evidence="2">ATCC 700808 / DSM 15171 / DSS-3</strain>
    </source>
</reference>
<dbReference type="Proteomes" id="UP000001023">
    <property type="component" value="Chromosome"/>
</dbReference>
<evidence type="ECO:0000313" key="2">
    <source>
        <dbReference type="Proteomes" id="UP000001023"/>
    </source>
</evidence>
<keyword evidence="2" id="KW-1185">Reference proteome</keyword>
<dbReference type="PaxDb" id="246200-SPO0460"/>
<reference evidence="1 2" key="1">
    <citation type="journal article" date="2004" name="Nature">
        <title>Genome sequence of Silicibacter pomeroyi reveals adaptations to the marine environment.</title>
        <authorList>
            <person name="Moran M.A."/>
            <person name="Buchan A."/>
            <person name="Gonzalez J.M."/>
            <person name="Heidelberg J.F."/>
            <person name="Whitman W.B."/>
            <person name="Kiene R.P."/>
            <person name="Henriksen J.R."/>
            <person name="King G.M."/>
            <person name="Belas R."/>
            <person name="Fuqua C."/>
            <person name="Brinkac L."/>
            <person name="Lewis M."/>
            <person name="Johri S."/>
            <person name="Weaver B."/>
            <person name="Pai G."/>
            <person name="Eisen J.A."/>
            <person name="Rahe E."/>
            <person name="Sheldon W.M."/>
            <person name="Ye W."/>
            <person name="Miller T.R."/>
            <person name="Carlton J."/>
            <person name="Rasko D.A."/>
            <person name="Paulsen I.T."/>
            <person name="Ren Q."/>
            <person name="Daugherty S.C."/>
            <person name="Deboy R.T."/>
            <person name="Dodson R.J."/>
            <person name="Durkin A.S."/>
            <person name="Madupu R."/>
            <person name="Nelson W.C."/>
            <person name="Sullivan S.A."/>
            <person name="Rosovitz M.J."/>
            <person name="Haft D.H."/>
            <person name="Selengut J."/>
            <person name="Ward N."/>
        </authorList>
    </citation>
    <scope>NUCLEOTIDE SEQUENCE [LARGE SCALE GENOMIC DNA]</scope>
    <source>
        <strain evidence="2">ATCC 700808 / DSM 15171 / DSS-3</strain>
    </source>
</reference>
<name>Q5LW82_RUEPO</name>
<accession>Q5LW82</accession>
<dbReference type="AlphaFoldDB" id="Q5LW82"/>
<dbReference type="EMBL" id="CP000031">
    <property type="protein sequence ID" value="AAV93778.1"/>
    <property type="molecule type" value="Genomic_DNA"/>
</dbReference>
<dbReference type="KEGG" id="sil:SPO0460"/>
<dbReference type="STRING" id="246200.SPO0460"/>